<dbReference type="Gene3D" id="2.40.70.10">
    <property type="entry name" value="Acid Proteases"/>
    <property type="match status" value="1"/>
</dbReference>
<dbReference type="Gene3D" id="3.30.420.10">
    <property type="entry name" value="Ribonuclease H-like superfamily/Ribonuclease H"/>
    <property type="match status" value="1"/>
</dbReference>
<dbReference type="SUPFAM" id="SSF53098">
    <property type="entry name" value="Ribonuclease H-like"/>
    <property type="match status" value="1"/>
</dbReference>
<dbReference type="GO" id="GO:0004519">
    <property type="term" value="F:endonuclease activity"/>
    <property type="evidence" value="ECO:0007669"/>
    <property type="project" value="UniProtKB-KW"/>
</dbReference>
<evidence type="ECO:0000259" key="11">
    <source>
        <dbReference type="PROSITE" id="PS50994"/>
    </source>
</evidence>
<gene>
    <name evidence="12" type="ORF">MGAL_10B093327</name>
</gene>
<dbReference type="PROSITE" id="PS50994">
    <property type="entry name" value="INTEGRASE"/>
    <property type="match status" value="1"/>
</dbReference>
<protein>
    <recommendedName>
        <fullName evidence="14">Endonuclease</fullName>
    </recommendedName>
</protein>
<evidence type="ECO:0000256" key="8">
    <source>
        <dbReference type="SAM" id="Coils"/>
    </source>
</evidence>
<dbReference type="InterPro" id="IPR036875">
    <property type="entry name" value="Znf_CCHC_sf"/>
</dbReference>
<feature type="compositionally biased region" description="Polar residues" evidence="9">
    <location>
        <begin position="406"/>
        <end position="418"/>
    </location>
</feature>
<dbReference type="InterPro" id="IPR036397">
    <property type="entry name" value="RNaseH_sf"/>
</dbReference>
<evidence type="ECO:0000256" key="6">
    <source>
        <dbReference type="ARBA" id="ARBA00022918"/>
    </source>
</evidence>
<dbReference type="PROSITE" id="PS50158">
    <property type="entry name" value="ZF_CCHC"/>
    <property type="match status" value="1"/>
</dbReference>
<dbReference type="OrthoDB" id="6103922at2759"/>
<keyword evidence="3" id="KW-0540">Nuclease</keyword>
<dbReference type="Pfam" id="PF13975">
    <property type="entry name" value="gag-asp_proteas"/>
    <property type="match status" value="1"/>
</dbReference>
<evidence type="ECO:0000259" key="10">
    <source>
        <dbReference type="PROSITE" id="PS50158"/>
    </source>
</evidence>
<dbReference type="PANTHER" id="PTHR37984:SF15">
    <property type="entry name" value="INTEGRASE CATALYTIC DOMAIN-CONTAINING PROTEIN"/>
    <property type="match status" value="1"/>
</dbReference>
<name>A0A8B6DC77_MYTGA</name>
<dbReference type="Gene3D" id="1.10.340.70">
    <property type="match status" value="1"/>
</dbReference>
<keyword evidence="5" id="KW-0378">Hydrolase</keyword>
<dbReference type="PANTHER" id="PTHR37984">
    <property type="entry name" value="PROTEIN CBG26694"/>
    <property type="match status" value="1"/>
</dbReference>
<reference evidence="12" key="1">
    <citation type="submission" date="2018-11" db="EMBL/GenBank/DDBJ databases">
        <authorList>
            <person name="Alioto T."/>
            <person name="Alioto T."/>
        </authorList>
    </citation>
    <scope>NUCLEOTIDE SEQUENCE</scope>
</reference>
<feature type="domain" description="Integrase catalytic" evidence="11">
    <location>
        <begin position="793"/>
        <end position="960"/>
    </location>
</feature>
<sequence>MDESDNVILSLWTSDTLALNKDQGRTGNHISILPLNQRTKVLLDKDLQDTLSRSRHSHSTPIPGFASDSGIITTQRNDKTSVDKTTPIHSTPVGPHHIGIGARPKVFKDIEVSNPLKPHDIQIVKENPVNLSDKKSPGKAPGTSMSKRRDIKVATYDGSGDWNDYRSHFEACSSINGWDNLEKGLYLAASLRGQAQGVLGDLSDDKKSHFDQLVRSLEERFAPPNQSELYRVQLKERKQKASETLPELGQTIRRLVNKAYPTAPGEVKETLAKEHFLDALINTEMRIKIKQSRPPDLNSAICLAVELETFYKAEKQFEVGKAHLRVVDNNEQVVRESESHDRLSDKIEGMLAAFNDQLANMRKELDEFKNKANMSGPVDRSKFLCYNCGKPGHMARNCNAPRNRRQNNQGSPGPSVRRTNNRSGKRKRKSLYLGSNTLNNEAGLYVELFINGIPAKFLIDTGATVSLVSDTLFEKLKSRDRPSVRQVTQEIIAANGESLKIIGKALFSLKLGSFHTVIEGVIAGLSVEGILGLDFLQTNGCKVDLGNKVMERDNQHIPLLLQGKLGVYRVAVKDKVSIAPRSEVVIQGEVLNYDSAVQVTGIIEPSEEFLDRGKALVGKSVVMSDKTVPVRLLNISDSVQVLNVGTGRKSQWSGSGGQDDDLELDIRQLQETDKDLQTVIGWLTTGSKPSYSQTGKHSYVVKSLWSQWNVMKVQDGILFREDPETNLKQVVIPMKERRQLLIWALRKLWLGLRKNFYWPGVRGDTWSYIAGCSICNKRKKPIPKRKAPMQVKESGYPMERIAMDILGELPASEKGNKYILVISDYYTKWTESHPMPNMEATTVANILMTEVISRFGVPTIIHSDQGSQFESHLFKEMCKLLQIEKTRTTPYHPKSDGMVERFNKTLATMLTGMRPCPQQILRGELVDEQSPEKTGELESEIHDEEVIIDSLPLLDLDDHEDVDNDRPRRFRKPPSWMKDYER</sequence>
<dbReference type="InterPro" id="IPR001584">
    <property type="entry name" value="Integrase_cat-core"/>
</dbReference>
<dbReference type="SUPFAM" id="SSF57756">
    <property type="entry name" value="Retrovirus zinc finger-like domains"/>
    <property type="match status" value="1"/>
</dbReference>
<dbReference type="GO" id="GO:0015074">
    <property type="term" value="P:DNA integration"/>
    <property type="evidence" value="ECO:0007669"/>
    <property type="project" value="InterPro"/>
</dbReference>
<dbReference type="SMART" id="SM00343">
    <property type="entry name" value="ZnF_C2HC"/>
    <property type="match status" value="1"/>
</dbReference>
<dbReference type="AlphaFoldDB" id="A0A8B6DC77"/>
<keyword evidence="13" id="KW-1185">Reference proteome</keyword>
<feature type="region of interest" description="Disordered" evidence="9">
    <location>
        <begin position="957"/>
        <end position="982"/>
    </location>
</feature>
<keyword evidence="6" id="KW-0695">RNA-directed DNA polymerase</keyword>
<feature type="compositionally biased region" description="Basic residues" evidence="9">
    <location>
        <begin position="419"/>
        <end position="429"/>
    </location>
</feature>
<dbReference type="GO" id="GO:0003964">
    <property type="term" value="F:RNA-directed DNA polymerase activity"/>
    <property type="evidence" value="ECO:0007669"/>
    <property type="project" value="UniProtKB-KW"/>
</dbReference>
<evidence type="ECO:0000313" key="13">
    <source>
        <dbReference type="Proteomes" id="UP000596742"/>
    </source>
</evidence>
<dbReference type="SUPFAM" id="SSF50630">
    <property type="entry name" value="Acid proteases"/>
    <property type="match status" value="1"/>
</dbReference>
<dbReference type="Proteomes" id="UP000596742">
    <property type="component" value="Unassembled WGS sequence"/>
</dbReference>
<dbReference type="InterPro" id="IPR021109">
    <property type="entry name" value="Peptidase_aspartic_dom_sf"/>
</dbReference>
<comment type="caution">
    <text evidence="12">The sequence shown here is derived from an EMBL/GenBank/DDBJ whole genome shotgun (WGS) entry which is preliminary data.</text>
</comment>
<dbReference type="GO" id="GO:0003676">
    <property type="term" value="F:nucleic acid binding"/>
    <property type="evidence" value="ECO:0007669"/>
    <property type="project" value="InterPro"/>
</dbReference>
<dbReference type="GO" id="GO:0006508">
    <property type="term" value="P:proteolysis"/>
    <property type="evidence" value="ECO:0007669"/>
    <property type="project" value="InterPro"/>
</dbReference>
<keyword evidence="7" id="KW-0862">Zinc</keyword>
<keyword evidence="7" id="KW-0863">Zinc-finger</keyword>
<evidence type="ECO:0008006" key="14">
    <source>
        <dbReference type="Google" id="ProtNLM"/>
    </source>
</evidence>
<evidence type="ECO:0000256" key="1">
    <source>
        <dbReference type="ARBA" id="ARBA00022679"/>
    </source>
</evidence>
<dbReference type="InterPro" id="IPR001878">
    <property type="entry name" value="Znf_CCHC"/>
</dbReference>
<evidence type="ECO:0000256" key="4">
    <source>
        <dbReference type="ARBA" id="ARBA00022759"/>
    </source>
</evidence>
<evidence type="ECO:0000256" key="3">
    <source>
        <dbReference type="ARBA" id="ARBA00022722"/>
    </source>
</evidence>
<dbReference type="PROSITE" id="PS00141">
    <property type="entry name" value="ASP_PROTEASE"/>
    <property type="match status" value="1"/>
</dbReference>
<keyword evidence="2" id="KW-0548">Nucleotidyltransferase</keyword>
<organism evidence="12 13">
    <name type="scientific">Mytilus galloprovincialis</name>
    <name type="common">Mediterranean mussel</name>
    <dbReference type="NCBI Taxonomy" id="29158"/>
    <lineage>
        <taxon>Eukaryota</taxon>
        <taxon>Metazoa</taxon>
        <taxon>Spiralia</taxon>
        <taxon>Lophotrochozoa</taxon>
        <taxon>Mollusca</taxon>
        <taxon>Bivalvia</taxon>
        <taxon>Autobranchia</taxon>
        <taxon>Pteriomorphia</taxon>
        <taxon>Mytilida</taxon>
        <taxon>Mytiloidea</taxon>
        <taxon>Mytilidae</taxon>
        <taxon>Mytilinae</taxon>
        <taxon>Mytilus</taxon>
    </lineage>
</organism>
<dbReference type="InterPro" id="IPR041588">
    <property type="entry name" value="Integrase_H2C2"/>
</dbReference>
<feature type="region of interest" description="Disordered" evidence="9">
    <location>
        <begin position="396"/>
        <end position="429"/>
    </location>
</feature>
<feature type="region of interest" description="Disordered" evidence="9">
    <location>
        <begin position="52"/>
        <end position="71"/>
    </location>
</feature>
<evidence type="ECO:0000256" key="2">
    <source>
        <dbReference type="ARBA" id="ARBA00022695"/>
    </source>
</evidence>
<accession>A0A8B6DC77</accession>
<dbReference type="EMBL" id="UYJE01003289">
    <property type="protein sequence ID" value="VDI18031.1"/>
    <property type="molecule type" value="Genomic_DNA"/>
</dbReference>
<feature type="coiled-coil region" evidence="8">
    <location>
        <begin position="344"/>
        <end position="371"/>
    </location>
</feature>
<feature type="domain" description="CCHC-type" evidence="10">
    <location>
        <begin position="385"/>
        <end position="398"/>
    </location>
</feature>
<keyword evidence="1" id="KW-0808">Transferase</keyword>
<evidence type="ECO:0000256" key="5">
    <source>
        <dbReference type="ARBA" id="ARBA00022801"/>
    </source>
</evidence>
<dbReference type="Pfam" id="PF00098">
    <property type="entry name" value="zf-CCHC"/>
    <property type="match status" value="1"/>
</dbReference>
<keyword evidence="4" id="KW-0255">Endonuclease</keyword>
<keyword evidence="8" id="KW-0175">Coiled coil</keyword>
<proteinExistence type="predicted"/>
<dbReference type="Gene3D" id="4.10.60.10">
    <property type="entry name" value="Zinc finger, CCHC-type"/>
    <property type="match status" value="1"/>
</dbReference>
<keyword evidence="7" id="KW-0479">Metal-binding</keyword>
<dbReference type="FunFam" id="3.30.420.10:FF:000032">
    <property type="entry name" value="Retrovirus-related Pol polyprotein from transposon 297-like Protein"/>
    <property type="match status" value="1"/>
</dbReference>
<evidence type="ECO:0000256" key="7">
    <source>
        <dbReference type="PROSITE-ProRule" id="PRU00047"/>
    </source>
</evidence>
<dbReference type="GO" id="GO:0008270">
    <property type="term" value="F:zinc ion binding"/>
    <property type="evidence" value="ECO:0007669"/>
    <property type="project" value="UniProtKB-KW"/>
</dbReference>
<dbReference type="CDD" id="cd00303">
    <property type="entry name" value="retropepsin_like"/>
    <property type="match status" value="1"/>
</dbReference>
<dbReference type="GO" id="GO:0004190">
    <property type="term" value="F:aspartic-type endopeptidase activity"/>
    <property type="evidence" value="ECO:0007669"/>
    <property type="project" value="InterPro"/>
</dbReference>
<dbReference type="InterPro" id="IPR001969">
    <property type="entry name" value="Aspartic_peptidase_AS"/>
</dbReference>
<dbReference type="InterPro" id="IPR050951">
    <property type="entry name" value="Retrovirus_Pol_polyprotein"/>
</dbReference>
<dbReference type="Pfam" id="PF17921">
    <property type="entry name" value="Integrase_H2C2"/>
    <property type="match status" value="1"/>
</dbReference>
<feature type="region of interest" description="Disordered" evidence="9">
    <location>
        <begin position="78"/>
        <end position="100"/>
    </location>
</feature>
<evidence type="ECO:0000256" key="9">
    <source>
        <dbReference type="SAM" id="MobiDB-lite"/>
    </source>
</evidence>
<dbReference type="InterPro" id="IPR012337">
    <property type="entry name" value="RNaseH-like_sf"/>
</dbReference>
<evidence type="ECO:0000313" key="12">
    <source>
        <dbReference type="EMBL" id="VDI18031.1"/>
    </source>
</evidence>
<dbReference type="Pfam" id="PF00665">
    <property type="entry name" value="rve"/>
    <property type="match status" value="1"/>
</dbReference>